<protein>
    <submittedName>
        <fullName evidence="2">Uncharacterized protein</fullName>
    </submittedName>
</protein>
<dbReference type="Pfam" id="PF26624">
    <property type="entry name" value="DUF8200"/>
    <property type="match status" value="1"/>
</dbReference>
<gene>
    <name evidence="2" type="ORF">GRI35_03565</name>
</gene>
<comment type="caution">
    <text evidence="2">The sequence shown here is derived from an EMBL/GenBank/DDBJ whole genome shotgun (WGS) entry which is preliminary data.</text>
</comment>
<proteinExistence type="predicted"/>
<dbReference type="Proteomes" id="UP000460290">
    <property type="component" value="Unassembled WGS sequence"/>
</dbReference>
<dbReference type="EMBL" id="WTYZ01000001">
    <property type="protein sequence ID" value="MXO82455.1"/>
    <property type="molecule type" value="Genomic_DNA"/>
</dbReference>
<feature type="chain" id="PRO_5032885929" evidence="1">
    <location>
        <begin position="22"/>
        <end position="98"/>
    </location>
</feature>
<dbReference type="AlphaFoldDB" id="A0A844Z3E6"/>
<organism evidence="2 3">
    <name type="scientific">Pontixanthobacter aestiaquae</name>
    <dbReference type="NCBI Taxonomy" id="1509367"/>
    <lineage>
        <taxon>Bacteria</taxon>
        <taxon>Pseudomonadati</taxon>
        <taxon>Pseudomonadota</taxon>
        <taxon>Alphaproteobacteria</taxon>
        <taxon>Sphingomonadales</taxon>
        <taxon>Erythrobacteraceae</taxon>
        <taxon>Pontixanthobacter</taxon>
    </lineage>
</organism>
<name>A0A844Z3E6_9SPHN</name>
<dbReference type="NCBIfam" id="NF047636">
    <property type="entry name" value="CC_3452_fam"/>
    <property type="match status" value="1"/>
</dbReference>
<accession>A0A844Z3E6</accession>
<evidence type="ECO:0000256" key="1">
    <source>
        <dbReference type="SAM" id="SignalP"/>
    </source>
</evidence>
<evidence type="ECO:0000313" key="2">
    <source>
        <dbReference type="EMBL" id="MXO82455.1"/>
    </source>
</evidence>
<dbReference type="InterPro" id="IPR058067">
    <property type="entry name" value="CC_3452-like"/>
</dbReference>
<dbReference type="InterPro" id="IPR058513">
    <property type="entry name" value="DUF8200"/>
</dbReference>
<evidence type="ECO:0000313" key="3">
    <source>
        <dbReference type="Proteomes" id="UP000460290"/>
    </source>
</evidence>
<keyword evidence="1" id="KW-0732">Signal</keyword>
<keyword evidence="3" id="KW-1185">Reference proteome</keyword>
<dbReference type="OrthoDB" id="7594837at2"/>
<reference evidence="2 3" key="1">
    <citation type="submission" date="2019-12" db="EMBL/GenBank/DDBJ databases">
        <title>Genomic-based taxomic classification of the family Erythrobacteraceae.</title>
        <authorList>
            <person name="Xu L."/>
        </authorList>
    </citation>
    <scope>NUCLEOTIDE SEQUENCE [LARGE SCALE GENOMIC DNA]</scope>
    <source>
        <strain evidence="2 3">KCTC 42006</strain>
    </source>
</reference>
<feature type="signal peptide" evidence="1">
    <location>
        <begin position="1"/>
        <end position="21"/>
    </location>
</feature>
<sequence>MAMLYTVLTFGATLAPAAAEARTASTYYTAELSTPAKEARTIIRGVVWYCKDTTCRAKKSNSRPVNVCKRLSNEMGEITSFTAKDKALADEKLAKCNS</sequence>